<organism evidence="2 3">
    <name type="scientific">Cognatishimia activa</name>
    <dbReference type="NCBI Taxonomy" id="1715691"/>
    <lineage>
        <taxon>Bacteria</taxon>
        <taxon>Pseudomonadati</taxon>
        <taxon>Pseudomonadota</taxon>
        <taxon>Alphaproteobacteria</taxon>
        <taxon>Rhodobacterales</taxon>
        <taxon>Paracoccaceae</taxon>
        <taxon>Cognatishimia</taxon>
    </lineage>
</organism>
<dbReference type="EMBL" id="CYUE01000002">
    <property type="protein sequence ID" value="CUK24593.1"/>
    <property type="molecule type" value="Genomic_DNA"/>
</dbReference>
<dbReference type="RefSeq" id="WP_058313592.1">
    <property type="nucleotide sequence ID" value="NZ_CYTO01000004.1"/>
</dbReference>
<feature type="transmembrane region" description="Helical" evidence="1">
    <location>
        <begin position="180"/>
        <end position="200"/>
    </location>
</feature>
<feature type="transmembrane region" description="Helical" evidence="1">
    <location>
        <begin position="212"/>
        <end position="240"/>
    </location>
</feature>
<feature type="transmembrane region" description="Helical" evidence="1">
    <location>
        <begin position="21"/>
        <end position="39"/>
    </location>
</feature>
<proteinExistence type="predicted"/>
<accession>A0A0P1IRX4</accession>
<evidence type="ECO:0008006" key="4">
    <source>
        <dbReference type="Google" id="ProtNLM"/>
    </source>
</evidence>
<reference evidence="3" key="1">
    <citation type="submission" date="2015-09" db="EMBL/GenBank/DDBJ databases">
        <authorList>
            <person name="Rodrigo-Torres Lidia"/>
            <person name="Arahal R.David."/>
        </authorList>
    </citation>
    <scope>NUCLEOTIDE SEQUENCE [LARGE SCALE GENOMIC DNA]</scope>
    <source>
        <strain evidence="3">CECT 5114</strain>
    </source>
</reference>
<dbReference type="Proteomes" id="UP000051184">
    <property type="component" value="Unassembled WGS sequence"/>
</dbReference>
<keyword evidence="3" id="KW-1185">Reference proteome</keyword>
<name>A0A0P1IRX4_9RHOB</name>
<dbReference type="AlphaFoldDB" id="A0A0P1IRX4"/>
<keyword evidence="1" id="KW-0812">Transmembrane</keyword>
<evidence type="ECO:0000256" key="1">
    <source>
        <dbReference type="SAM" id="Phobius"/>
    </source>
</evidence>
<evidence type="ECO:0000313" key="2">
    <source>
        <dbReference type="EMBL" id="CUK24593.1"/>
    </source>
</evidence>
<feature type="transmembrane region" description="Helical" evidence="1">
    <location>
        <begin position="59"/>
        <end position="79"/>
    </location>
</feature>
<gene>
    <name evidence="2" type="ORF">TA5114_00378</name>
</gene>
<keyword evidence="1" id="KW-0472">Membrane</keyword>
<protein>
    <recommendedName>
        <fullName evidence="4">Glycerophosphoryl diester phosphodiesterase membrane domain-containing protein</fullName>
    </recommendedName>
</protein>
<feature type="transmembrane region" description="Helical" evidence="1">
    <location>
        <begin position="127"/>
        <end position="154"/>
    </location>
</feature>
<sequence length="246" mass="26288">MLGLRVLLHSVKLVFLNWQTALRISSPIIAVGLAFAVLFGSSDVSFDFENPPSDFPWGAVTLFGIAYVVAGLWVAVAWHRYVLLEEDSGSIVPRFRGNRIGAYLLQGILLSLIVILAAVVVGTVSGLIFTLVGGMAGVFLTTLVVTGVLLWIFYRLSPTLPAAALGEALSIGNAWRKTSAYSGAILIMVIAMSVLSSLFGSIVESFAGVSSLIYVLLSVVQTWVSLMVGISVLTTIYGIAVEYREL</sequence>
<dbReference type="OrthoDB" id="7704812at2"/>
<feature type="transmembrane region" description="Helical" evidence="1">
    <location>
        <begin position="100"/>
        <end position="121"/>
    </location>
</feature>
<evidence type="ECO:0000313" key="3">
    <source>
        <dbReference type="Proteomes" id="UP000051184"/>
    </source>
</evidence>
<keyword evidence="1" id="KW-1133">Transmembrane helix</keyword>
<dbReference type="STRING" id="1715691.TA5113_00441"/>